<dbReference type="RefSeq" id="WP_280162774.1">
    <property type="nucleotide sequence ID" value="NZ_CP093428.1"/>
</dbReference>
<proteinExistence type="predicted"/>
<sequence>MLTWPKFNTPFEPTLIYWLGGISIFDREETLGSELWVYDPNKQSDREQVIKKFVLKRFDHLTYRHRFLLFTILEESLSLPNFDFSTQFEGDCEANTYFAWDETEIDNPRGFFEDIYRLASDEWKDDLHKASLEDQSTW</sequence>
<protein>
    <recommendedName>
        <fullName evidence="3">Immunity protein 42</fullName>
    </recommendedName>
</protein>
<name>A0ABY8MV23_9PSED</name>
<dbReference type="EMBL" id="CP093428">
    <property type="protein sequence ID" value="WGK91039.1"/>
    <property type="molecule type" value="Genomic_DNA"/>
</dbReference>
<evidence type="ECO:0000313" key="1">
    <source>
        <dbReference type="EMBL" id="WGK91039.1"/>
    </source>
</evidence>
<reference evidence="1 2" key="1">
    <citation type="submission" date="2022-03" db="EMBL/GenBank/DDBJ databases">
        <title>Plant growth promoting endophytes with ACC deaminase activity.</title>
        <authorList>
            <person name="Charles T."/>
            <person name="Van Dyk A."/>
            <person name="Cheng J."/>
            <person name="Heil J."/>
        </authorList>
    </citation>
    <scope>NUCLEOTIDE SEQUENCE [LARGE SCALE GENOMIC DNA]</scope>
    <source>
        <strain evidence="1 2">8R6</strain>
    </source>
</reference>
<organism evidence="1 2">
    <name type="scientific">Pseudomonas migulae</name>
    <dbReference type="NCBI Taxonomy" id="78543"/>
    <lineage>
        <taxon>Bacteria</taxon>
        <taxon>Pseudomonadati</taxon>
        <taxon>Pseudomonadota</taxon>
        <taxon>Gammaproteobacteria</taxon>
        <taxon>Pseudomonadales</taxon>
        <taxon>Pseudomonadaceae</taxon>
        <taxon>Pseudomonas</taxon>
    </lineage>
</organism>
<accession>A0ABY8MV23</accession>
<keyword evidence="2" id="KW-1185">Reference proteome</keyword>
<dbReference type="Proteomes" id="UP001243713">
    <property type="component" value="Chromosome"/>
</dbReference>
<evidence type="ECO:0000313" key="2">
    <source>
        <dbReference type="Proteomes" id="UP001243713"/>
    </source>
</evidence>
<gene>
    <name evidence="1" type="ORF">MOQ58_02290</name>
</gene>
<evidence type="ECO:0008006" key="3">
    <source>
        <dbReference type="Google" id="ProtNLM"/>
    </source>
</evidence>